<evidence type="ECO:0000256" key="1">
    <source>
        <dbReference type="ARBA" id="ARBA00022487"/>
    </source>
</evidence>
<evidence type="ECO:0000256" key="3">
    <source>
        <dbReference type="ARBA" id="ARBA00022801"/>
    </source>
</evidence>
<gene>
    <name evidence="5" type="ORF">SAMN03080601_02757</name>
</gene>
<proteinExistence type="predicted"/>
<keyword evidence="3" id="KW-0378">Hydrolase</keyword>
<feature type="domain" description="4-O-methyl-glucuronoyl methylesterase-like" evidence="4">
    <location>
        <begin position="110"/>
        <end position="338"/>
    </location>
</feature>
<dbReference type="InterPro" id="IPR054579">
    <property type="entry name" value="GCE-like_dom"/>
</dbReference>
<dbReference type="SUPFAM" id="SSF53474">
    <property type="entry name" value="alpha/beta-Hydrolases"/>
    <property type="match status" value="1"/>
</dbReference>
<dbReference type="GO" id="GO:0052689">
    <property type="term" value="F:carboxylic ester hydrolase activity"/>
    <property type="evidence" value="ECO:0007669"/>
    <property type="project" value="UniProtKB-KW"/>
</dbReference>
<dbReference type="RefSeq" id="WP_079558456.1">
    <property type="nucleotide sequence ID" value="NZ_CP021904.1"/>
</dbReference>
<dbReference type="InterPro" id="IPR029058">
    <property type="entry name" value="AB_hydrolase_fold"/>
</dbReference>
<dbReference type="Gene3D" id="3.40.50.1820">
    <property type="entry name" value="alpha/beta hydrolase"/>
    <property type="match status" value="1"/>
</dbReference>
<dbReference type="AlphaFoldDB" id="A0A1T5HS15"/>
<dbReference type="EMBL" id="FUYV01000017">
    <property type="protein sequence ID" value="SKC23483.1"/>
    <property type="molecule type" value="Genomic_DNA"/>
</dbReference>
<keyword evidence="6" id="KW-1185">Reference proteome</keyword>
<reference evidence="5 6" key="1">
    <citation type="submission" date="2017-02" db="EMBL/GenBank/DDBJ databases">
        <authorList>
            <person name="Peterson S.W."/>
        </authorList>
    </citation>
    <scope>NUCLEOTIDE SEQUENCE [LARGE SCALE GENOMIC DNA]</scope>
    <source>
        <strain evidence="5 6">DSM 24412</strain>
    </source>
</reference>
<evidence type="ECO:0000256" key="2">
    <source>
        <dbReference type="ARBA" id="ARBA00022729"/>
    </source>
</evidence>
<evidence type="ECO:0000313" key="5">
    <source>
        <dbReference type="EMBL" id="SKC23483.1"/>
    </source>
</evidence>
<accession>A0A1T5HS15</accession>
<protein>
    <recommendedName>
        <fullName evidence="4">4-O-methyl-glucuronoyl methylesterase-like domain-containing protein</fullName>
    </recommendedName>
</protein>
<organism evidence="5 6">
    <name type="scientific">Alkalitalea saponilacus</name>
    <dbReference type="NCBI Taxonomy" id="889453"/>
    <lineage>
        <taxon>Bacteria</taxon>
        <taxon>Pseudomonadati</taxon>
        <taxon>Bacteroidota</taxon>
        <taxon>Bacteroidia</taxon>
        <taxon>Marinilabiliales</taxon>
        <taxon>Marinilabiliaceae</taxon>
        <taxon>Alkalitalea</taxon>
    </lineage>
</organism>
<keyword evidence="2" id="KW-0732">Signal</keyword>
<dbReference type="Proteomes" id="UP000191055">
    <property type="component" value="Unassembled WGS sequence"/>
</dbReference>
<keyword evidence="1" id="KW-0719">Serine esterase</keyword>
<dbReference type="STRING" id="889453.SAMN03080601_02757"/>
<name>A0A1T5HS15_9BACT</name>
<evidence type="ECO:0000313" key="6">
    <source>
        <dbReference type="Proteomes" id="UP000191055"/>
    </source>
</evidence>
<dbReference type="Pfam" id="PF22244">
    <property type="entry name" value="GCE_fung"/>
    <property type="match status" value="1"/>
</dbReference>
<evidence type="ECO:0000259" key="4">
    <source>
        <dbReference type="Pfam" id="PF22244"/>
    </source>
</evidence>
<sequence>MKLKFTITFLVLTICYTASMIGQIPFVYNEENRGADHPKPPLPAPQNLSFYPLLPDPFEFSDGSGRVEEYSDWSRRRNEIKAEIEEYEIGPKPSRPDIITADFEDGVLTVVITENGESLTLTSNVVIPDGEGPFPVIIGMNSGTGSIPAALFEGVIQIPFMHNQVVPSHSGRDNNAPYFRLYPELTHVGYYSAWSWGISRLIDGIEIVQAEINANPERIGVSGCSYAGKMALFAGAFDERIALTFVQESGGGGINSWRVAESLERNVEKIDNTNYSWFMQSMQTNFSGQPGLLPYDHHELMAMIAPRALFVMGNPGWEWLGDEAGYVSCKAVEKVYAFFEIDDRFGYSFRGTSNHCATSTQLDIEIKAFIDKFLHGDDSADTNIRVTGDFLEFVNPDSWINWPVKPDTP</sequence>